<accession>A0ABD1S4A8</accession>
<sequence>MAAISHSLLLVLTFLVAVSTLFEVSTALGGRKAEVSDTGFKPADPKDPKVVEVAEYAIDEHNKEAKTNLKFDHVLKAAFQVVQETTYSLIVAANDGTTLDNYDVVVLLNGDSKKLVAFKKTNKFEKHVLKLHLTICHGYIDYIERSSSTGFRLPASFFHLILRRSVFKRTRS</sequence>
<name>A0ABD1S4A8_9LAMI</name>
<dbReference type="EMBL" id="JBFOLJ010000011">
    <property type="protein sequence ID" value="KAL2495542.1"/>
    <property type="molecule type" value="Genomic_DNA"/>
</dbReference>
<reference evidence="6" key="1">
    <citation type="submission" date="2024-07" db="EMBL/GenBank/DDBJ databases">
        <title>Two chromosome-level genome assemblies of Korean endemic species Abeliophyllum distichum and Forsythia ovata (Oleaceae).</title>
        <authorList>
            <person name="Jang H."/>
        </authorList>
    </citation>
    <scope>NUCLEOTIDE SEQUENCE [LARGE SCALE GENOMIC DNA]</scope>
</reference>
<organism evidence="5 6">
    <name type="scientific">Forsythia ovata</name>
    <dbReference type="NCBI Taxonomy" id="205694"/>
    <lineage>
        <taxon>Eukaryota</taxon>
        <taxon>Viridiplantae</taxon>
        <taxon>Streptophyta</taxon>
        <taxon>Embryophyta</taxon>
        <taxon>Tracheophyta</taxon>
        <taxon>Spermatophyta</taxon>
        <taxon>Magnoliopsida</taxon>
        <taxon>eudicotyledons</taxon>
        <taxon>Gunneridae</taxon>
        <taxon>Pentapetalae</taxon>
        <taxon>asterids</taxon>
        <taxon>lamiids</taxon>
        <taxon>Lamiales</taxon>
        <taxon>Oleaceae</taxon>
        <taxon>Forsythieae</taxon>
        <taxon>Forsythia</taxon>
    </lineage>
</organism>
<feature type="domain" description="Cystatin" evidence="4">
    <location>
        <begin position="39"/>
        <end position="121"/>
    </location>
</feature>
<dbReference type="CDD" id="cd00042">
    <property type="entry name" value="CY"/>
    <property type="match status" value="1"/>
</dbReference>
<comment type="caution">
    <text evidence="5">The sequence shown here is derived from an EMBL/GenBank/DDBJ whole genome shotgun (WGS) entry which is preliminary data.</text>
</comment>
<keyword evidence="3" id="KW-0732">Signal</keyword>
<feature type="chain" id="PRO_5044801026" evidence="3">
    <location>
        <begin position="28"/>
        <end position="172"/>
    </location>
</feature>
<dbReference type="AlphaFoldDB" id="A0ABD1S4A8"/>
<evidence type="ECO:0000256" key="1">
    <source>
        <dbReference type="ARBA" id="ARBA00022690"/>
    </source>
</evidence>
<keyword evidence="2" id="KW-0789">Thiol protease inhibitor</keyword>
<dbReference type="InterPro" id="IPR046350">
    <property type="entry name" value="Cystatin_sf"/>
</dbReference>
<dbReference type="Pfam" id="PF16845">
    <property type="entry name" value="SQAPI"/>
    <property type="match status" value="1"/>
</dbReference>
<evidence type="ECO:0000259" key="4">
    <source>
        <dbReference type="SMART" id="SM00043"/>
    </source>
</evidence>
<keyword evidence="1" id="KW-0646">Protease inhibitor</keyword>
<dbReference type="PANTHER" id="PTHR47364">
    <property type="entry name" value="CYSTEINE PROTEINASE INHIBITOR 5"/>
    <property type="match status" value="1"/>
</dbReference>
<feature type="signal peptide" evidence="3">
    <location>
        <begin position="1"/>
        <end position="27"/>
    </location>
</feature>
<proteinExistence type="predicted"/>
<evidence type="ECO:0000313" key="6">
    <source>
        <dbReference type="Proteomes" id="UP001604277"/>
    </source>
</evidence>
<dbReference type="InterPro" id="IPR000010">
    <property type="entry name" value="Cystatin_dom"/>
</dbReference>
<dbReference type="PANTHER" id="PTHR47364:SF2">
    <property type="entry name" value="CYSTEINE PROTEINASE INHIBITOR 5"/>
    <property type="match status" value="1"/>
</dbReference>
<dbReference type="Gene3D" id="3.10.450.10">
    <property type="match status" value="1"/>
</dbReference>
<dbReference type="SMART" id="SM00043">
    <property type="entry name" value="CY"/>
    <property type="match status" value="1"/>
</dbReference>
<evidence type="ECO:0000256" key="2">
    <source>
        <dbReference type="ARBA" id="ARBA00022704"/>
    </source>
</evidence>
<keyword evidence="6" id="KW-1185">Reference proteome</keyword>
<dbReference type="SUPFAM" id="SSF54403">
    <property type="entry name" value="Cystatin/monellin"/>
    <property type="match status" value="1"/>
</dbReference>
<dbReference type="Proteomes" id="UP001604277">
    <property type="component" value="Unassembled WGS sequence"/>
</dbReference>
<evidence type="ECO:0000256" key="3">
    <source>
        <dbReference type="SAM" id="SignalP"/>
    </source>
</evidence>
<gene>
    <name evidence="5" type="ORF">Fot_39299</name>
</gene>
<dbReference type="GO" id="GO:0004869">
    <property type="term" value="F:cysteine-type endopeptidase inhibitor activity"/>
    <property type="evidence" value="ECO:0007669"/>
    <property type="project" value="UniProtKB-KW"/>
</dbReference>
<protein>
    <submittedName>
        <fullName evidence="5">Cystatin domain-containing protein</fullName>
    </submittedName>
</protein>
<evidence type="ECO:0000313" key="5">
    <source>
        <dbReference type="EMBL" id="KAL2495542.1"/>
    </source>
</evidence>